<dbReference type="InterPro" id="IPR009057">
    <property type="entry name" value="Homeodomain-like_sf"/>
</dbReference>
<reference evidence="3 4" key="1">
    <citation type="journal article" date="2013" name="BMC Genomics">
        <title>The genome and transcriptome of the pine saprophyte Ophiostoma piceae, and a comparison with the bark beetle-associated pine pathogen Grosmannia clavigera.</title>
        <authorList>
            <person name="Haridas S."/>
            <person name="Wang Y."/>
            <person name="Lim L."/>
            <person name="Massoumi Alamouti S."/>
            <person name="Jackman S."/>
            <person name="Docking R."/>
            <person name="Robertson G."/>
            <person name="Birol I."/>
            <person name="Bohlmann J."/>
            <person name="Breuil C."/>
        </authorList>
    </citation>
    <scope>NUCLEOTIDE SEQUENCE [LARGE SCALE GENOMIC DNA]</scope>
    <source>
        <strain evidence="3 4">UAMH 11346</strain>
    </source>
</reference>
<dbReference type="EMBL" id="KE148152">
    <property type="protein sequence ID" value="EPE06960.1"/>
    <property type="molecule type" value="Genomic_DNA"/>
</dbReference>
<dbReference type="HOGENOM" id="CLU_689060_0_0_1"/>
<dbReference type="Pfam" id="PF04433">
    <property type="entry name" value="SWIRM"/>
    <property type="match status" value="1"/>
</dbReference>
<evidence type="ECO:0000259" key="2">
    <source>
        <dbReference type="Pfam" id="PF04433"/>
    </source>
</evidence>
<feature type="region of interest" description="Disordered" evidence="1">
    <location>
        <begin position="98"/>
        <end position="120"/>
    </location>
</feature>
<dbReference type="VEuPathDB" id="FungiDB:F503_03387"/>
<dbReference type="OrthoDB" id="5598695at2759"/>
<evidence type="ECO:0000313" key="3">
    <source>
        <dbReference type="EMBL" id="EPE06960.1"/>
    </source>
</evidence>
<feature type="domain" description="SWIRM" evidence="2">
    <location>
        <begin position="321"/>
        <end position="391"/>
    </location>
</feature>
<proteinExistence type="predicted"/>
<name>S3D118_OPHP1</name>
<dbReference type="GO" id="GO:0010468">
    <property type="term" value="P:regulation of gene expression"/>
    <property type="evidence" value="ECO:0007669"/>
    <property type="project" value="UniProtKB-ARBA"/>
</dbReference>
<dbReference type="InterPro" id="IPR036388">
    <property type="entry name" value="WH-like_DNA-bd_sf"/>
</dbReference>
<dbReference type="STRING" id="1262450.S3D118"/>
<organism evidence="3 4">
    <name type="scientific">Ophiostoma piceae (strain UAMH 11346)</name>
    <name type="common">Sap stain fungus</name>
    <dbReference type="NCBI Taxonomy" id="1262450"/>
    <lineage>
        <taxon>Eukaryota</taxon>
        <taxon>Fungi</taxon>
        <taxon>Dikarya</taxon>
        <taxon>Ascomycota</taxon>
        <taxon>Pezizomycotina</taxon>
        <taxon>Sordariomycetes</taxon>
        <taxon>Sordariomycetidae</taxon>
        <taxon>Ophiostomatales</taxon>
        <taxon>Ophiostomataceae</taxon>
        <taxon>Ophiostoma</taxon>
    </lineage>
</organism>
<dbReference type="SUPFAM" id="SSF46689">
    <property type="entry name" value="Homeodomain-like"/>
    <property type="match status" value="1"/>
</dbReference>
<accession>S3D118</accession>
<dbReference type="AlphaFoldDB" id="S3D118"/>
<sequence>MSSIHQPLNTYFVSGPTSPALPNSLGSVPMQHSVSASSIETTASMQTTCTTPNMSPDMNVMSKIQPATVRSTSICGTSQNAEGRLKIQYLLTPGQSSTASFTDSAASTPEKDAAPFSPEQSMTYNVADPAVIPASNDTRNAELPPLFSYQSPRRLTYVNEDSQVLEAAHLLMALKHDSRMFALSRGSSHTQKQKAVHQRESLPALKPAHDPATRVTKKNNASASSNATKGKKIAPNVNGSNLHGNTSTSTAKKAPRAKSNDKNSDKAAQEGRNRTAAPSREDKDFESVLNFVPVVTLAPNQMLVYEEKANALDLSGDKLKHLLHSEELKLASALRLDCATYLTSKRRIFKRCYECILIGKVFRKTDAQKACNIDVNKASKLWTAFYEAGWFSEHLFSQYM</sequence>
<gene>
    <name evidence="3" type="ORF">F503_03387</name>
</gene>
<dbReference type="Gene3D" id="1.10.10.10">
    <property type="entry name" value="Winged helix-like DNA-binding domain superfamily/Winged helix DNA-binding domain"/>
    <property type="match status" value="1"/>
</dbReference>
<feature type="region of interest" description="Disordered" evidence="1">
    <location>
        <begin position="184"/>
        <end position="282"/>
    </location>
</feature>
<dbReference type="InterPro" id="IPR007526">
    <property type="entry name" value="SWIRM"/>
</dbReference>
<dbReference type="FunFam" id="1.10.10.10:FF:000087">
    <property type="entry name" value="Transcriptional adapter 2"/>
    <property type="match status" value="1"/>
</dbReference>
<feature type="compositionally biased region" description="Basic and acidic residues" evidence="1">
    <location>
        <begin position="258"/>
        <end position="282"/>
    </location>
</feature>
<feature type="compositionally biased region" description="Low complexity" evidence="1">
    <location>
        <begin position="98"/>
        <end position="108"/>
    </location>
</feature>
<evidence type="ECO:0000256" key="1">
    <source>
        <dbReference type="SAM" id="MobiDB-lite"/>
    </source>
</evidence>
<evidence type="ECO:0000313" key="4">
    <source>
        <dbReference type="Proteomes" id="UP000016923"/>
    </source>
</evidence>
<feature type="compositionally biased region" description="Polar residues" evidence="1">
    <location>
        <begin position="218"/>
        <end position="228"/>
    </location>
</feature>
<keyword evidence="4" id="KW-1185">Reference proteome</keyword>
<protein>
    <submittedName>
        <fullName evidence="3">Swirm domain-containing protein</fullName>
    </submittedName>
</protein>
<dbReference type="eggNOG" id="ENOG502R6VN">
    <property type="taxonomic scope" value="Eukaryota"/>
</dbReference>
<feature type="compositionally biased region" description="Polar residues" evidence="1">
    <location>
        <begin position="237"/>
        <end position="251"/>
    </location>
</feature>
<dbReference type="Proteomes" id="UP000016923">
    <property type="component" value="Unassembled WGS sequence"/>
</dbReference>